<organism evidence="2 3">
    <name type="scientific">Piptocephalis cylindrospora</name>
    <dbReference type="NCBI Taxonomy" id="1907219"/>
    <lineage>
        <taxon>Eukaryota</taxon>
        <taxon>Fungi</taxon>
        <taxon>Fungi incertae sedis</taxon>
        <taxon>Zoopagomycota</taxon>
        <taxon>Zoopagomycotina</taxon>
        <taxon>Zoopagomycetes</taxon>
        <taxon>Zoopagales</taxon>
        <taxon>Piptocephalidaceae</taxon>
        <taxon>Piptocephalis</taxon>
    </lineage>
</organism>
<protein>
    <submittedName>
        <fullName evidence="2">Uncharacterized protein</fullName>
    </submittedName>
</protein>
<dbReference type="AlphaFoldDB" id="A0A4P9Y161"/>
<gene>
    <name evidence="2" type="ORF">BJ684DRAFT_17007</name>
</gene>
<evidence type="ECO:0000313" key="3">
    <source>
        <dbReference type="Proteomes" id="UP000267251"/>
    </source>
</evidence>
<reference evidence="3" key="1">
    <citation type="journal article" date="2018" name="Nat. Microbiol.">
        <title>Leveraging single-cell genomics to expand the fungal tree of life.</title>
        <authorList>
            <person name="Ahrendt S.R."/>
            <person name="Quandt C.A."/>
            <person name="Ciobanu D."/>
            <person name="Clum A."/>
            <person name="Salamov A."/>
            <person name="Andreopoulos B."/>
            <person name="Cheng J.F."/>
            <person name="Woyke T."/>
            <person name="Pelin A."/>
            <person name="Henrissat B."/>
            <person name="Reynolds N.K."/>
            <person name="Benny G.L."/>
            <person name="Smith M.E."/>
            <person name="James T.Y."/>
            <person name="Grigoriev I.V."/>
        </authorList>
    </citation>
    <scope>NUCLEOTIDE SEQUENCE [LARGE SCALE GENOMIC DNA]</scope>
</reference>
<accession>A0A4P9Y161</accession>
<name>A0A4P9Y161_9FUNG</name>
<evidence type="ECO:0000313" key="2">
    <source>
        <dbReference type="EMBL" id="RKP12508.1"/>
    </source>
</evidence>
<keyword evidence="3" id="KW-1185">Reference proteome</keyword>
<feature type="non-terminal residue" evidence="2">
    <location>
        <position position="161"/>
    </location>
</feature>
<proteinExistence type="predicted"/>
<dbReference type="EMBL" id="KZ988306">
    <property type="protein sequence ID" value="RKP12508.1"/>
    <property type="molecule type" value="Genomic_DNA"/>
</dbReference>
<feature type="region of interest" description="Disordered" evidence="1">
    <location>
        <begin position="1"/>
        <end position="54"/>
    </location>
</feature>
<sequence>MGSVQAKLGSIRSRDSSKSVRSGRSSRKGWRFPGKGKLMRERKGAIDEEGESQESFVPWFTDPEFESELPVGDIVDYILRRPVISPITSPPKNILLLTGHGLGTLIYLRRLYPQANVKYLDIFPPATPPYIPPGCTPISMNIAQGTFPLDTASVDLVMLRQ</sequence>
<evidence type="ECO:0000256" key="1">
    <source>
        <dbReference type="SAM" id="MobiDB-lite"/>
    </source>
</evidence>
<dbReference type="Proteomes" id="UP000267251">
    <property type="component" value="Unassembled WGS sequence"/>
</dbReference>